<proteinExistence type="predicted"/>
<accession>A0ACC3BKA0</accession>
<comment type="caution">
    <text evidence="1">The sequence shown here is derived from an EMBL/GenBank/DDBJ whole genome shotgun (WGS) entry which is preliminary data.</text>
</comment>
<gene>
    <name evidence="1" type="ORF">I4F81_000981</name>
</gene>
<sequence>MAAATASTSEMLASVRADAGNDGAIESAEWMNQIVAQLWPFISTFIQTTLKTDVEPLVNAQVPTWLGSVTFGKVSLGSTPLRIEGLDVISTGPAGTRLEADIYYDGDAAVSIDVVTKLLGTLSLGVQHIKLSGTIQFVMSPLVPVLPLMAATQLAFINRPTIAMDLTGLADIDQAASIKATISNTIVDVLSGLLVLPNRVAAKVDPAADYFETYVPPAGVLRGTIAAGRDFVPQAGYFTTDDPDVYVIATLGGATATTPTVNNNVAPVWGTPFTFLVHNVRQALALAAWEDDTAGDDALGVGAISTADLTAAGEAWLPIAPAPTADGAAATPAGDVQLTGHLHALDVAAPLSATNDPAAPVGLLVALIDAATGLPSGASASARLRLTGGGEVVEKATAVAAVTDEAPVAAWNSTFELLVGAADLASGVLSLDVLDGGSEGVGGLKLPLSSVVAAPGRSVVMDKGLLEGGSSTGSVRVKIFIYGIGA</sequence>
<keyword evidence="2" id="KW-1185">Reference proteome</keyword>
<protein>
    <submittedName>
        <fullName evidence="1">Uncharacterized protein</fullName>
    </submittedName>
</protein>
<dbReference type="Proteomes" id="UP000798662">
    <property type="component" value="Chromosome 1"/>
</dbReference>
<name>A0ACC3BKA0_PYRYE</name>
<evidence type="ECO:0000313" key="2">
    <source>
        <dbReference type="Proteomes" id="UP000798662"/>
    </source>
</evidence>
<organism evidence="1 2">
    <name type="scientific">Pyropia yezoensis</name>
    <name type="common">Susabi-nori</name>
    <name type="synonym">Porphyra yezoensis</name>
    <dbReference type="NCBI Taxonomy" id="2788"/>
    <lineage>
        <taxon>Eukaryota</taxon>
        <taxon>Rhodophyta</taxon>
        <taxon>Bangiophyceae</taxon>
        <taxon>Bangiales</taxon>
        <taxon>Bangiaceae</taxon>
        <taxon>Pyropia</taxon>
    </lineage>
</organism>
<evidence type="ECO:0000313" key="1">
    <source>
        <dbReference type="EMBL" id="KAK1858376.1"/>
    </source>
</evidence>
<reference evidence="1" key="1">
    <citation type="submission" date="2019-11" db="EMBL/GenBank/DDBJ databases">
        <title>Nori genome reveals adaptations in red seaweeds to the harsh intertidal environment.</title>
        <authorList>
            <person name="Wang D."/>
            <person name="Mao Y."/>
        </authorList>
    </citation>
    <scope>NUCLEOTIDE SEQUENCE</scope>
    <source>
        <tissue evidence="1">Gametophyte</tissue>
    </source>
</reference>
<dbReference type="EMBL" id="CM020618">
    <property type="protein sequence ID" value="KAK1858376.1"/>
    <property type="molecule type" value="Genomic_DNA"/>
</dbReference>